<dbReference type="Proteomes" id="UP000316639">
    <property type="component" value="Unassembled WGS sequence"/>
</dbReference>
<dbReference type="Pfam" id="PF01774">
    <property type="entry name" value="UreD"/>
    <property type="match status" value="1"/>
</dbReference>
<evidence type="ECO:0000313" key="3">
    <source>
        <dbReference type="EMBL" id="TWP50119.1"/>
    </source>
</evidence>
<gene>
    <name evidence="2" type="primary">ureD</name>
    <name evidence="3" type="ORF">FKR81_22560</name>
</gene>
<evidence type="ECO:0000256" key="2">
    <source>
        <dbReference type="HAMAP-Rule" id="MF_01384"/>
    </source>
</evidence>
<dbReference type="HAMAP" id="MF_01384">
    <property type="entry name" value="UreD"/>
    <property type="match status" value="1"/>
</dbReference>
<keyword evidence="2" id="KW-0996">Nickel insertion</keyword>
<keyword evidence="2" id="KW-0963">Cytoplasm</keyword>
<dbReference type="InterPro" id="IPR002669">
    <property type="entry name" value="UreD"/>
</dbReference>
<organism evidence="3 4">
    <name type="scientific">Lentzea tibetensis</name>
    <dbReference type="NCBI Taxonomy" id="2591470"/>
    <lineage>
        <taxon>Bacteria</taxon>
        <taxon>Bacillati</taxon>
        <taxon>Actinomycetota</taxon>
        <taxon>Actinomycetes</taxon>
        <taxon>Pseudonocardiales</taxon>
        <taxon>Pseudonocardiaceae</taxon>
        <taxon>Lentzea</taxon>
    </lineage>
</organism>
<comment type="caution">
    <text evidence="3">The sequence shown here is derived from an EMBL/GenBank/DDBJ whole genome shotgun (WGS) entry which is preliminary data.</text>
</comment>
<comment type="function">
    <text evidence="2">Required for maturation of urease via the functional incorporation of the urease nickel metallocenter.</text>
</comment>
<reference evidence="3 4" key="1">
    <citation type="submission" date="2019-07" db="EMBL/GenBank/DDBJ databases">
        <title>Lentzea xizangensis sp. nov., isolated from Qinghai-Tibetan Plateau Soils.</title>
        <authorList>
            <person name="Huang J."/>
        </authorList>
    </citation>
    <scope>NUCLEOTIDE SEQUENCE [LARGE SCALE GENOMIC DNA]</scope>
    <source>
        <strain evidence="3 4">FXJ1.1311</strain>
    </source>
</reference>
<dbReference type="GO" id="GO:0005737">
    <property type="term" value="C:cytoplasm"/>
    <property type="evidence" value="ECO:0007669"/>
    <property type="project" value="UniProtKB-SubCell"/>
</dbReference>
<dbReference type="OrthoDB" id="8677206at2"/>
<evidence type="ECO:0000313" key="4">
    <source>
        <dbReference type="Proteomes" id="UP000316639"/>
    </source>
</evidence>
<protein>
    <recommendedName>
        <fullName evidence="2">Urease accessory protein UreD</fullName>
    </recommendedName>
</protein>
<comment type="subunit">
    <text evidence="2">UreD, UreF and UreG form a complex that acts as a GTP-hydrolysis-dependent molecular chaperone, activating the urease apoprotein by helping to assemble the nickel containing metallocenter of UreC. The UreE protein probably delivers the nickel.</text>
</comment>
<dbReference type="GO" id="GO:0016151">
    <property type="term" value="F:nickel cation binding"/>
    <property type="evidence" value="ECO:0007669"/>
    <property type="project" value="UniProtKB-UniRule"/>
</dbReference>
<comment type="subcellular location">
    <subcellularLocation>
        <location evidence="2">Cytoplasm</location>
    </subcellularLocation>
</comment>
<comment type="similarity">
    <text evidence="2">Belongs to the UreD family.</text>
</comment>
<name>A0A563EQV2_9PSEU</name>
<dbReference type="AlphaFoldDB" id="A0A563EQV2"/>
<keyword evidence="4" id="KW-1185">Reference proteome</keyword>
<keyword evidence="1 2" id="KW-0143">Chaperone</keyword>
<evidence type="ECO:0000256" key="1">
    <source>
        <dbReference type="ARBA" id="ARBA00023186"/>
    </source>
</evidence>
<sequence>MTPLTLVPHRKPGPTALVHLVSSVTAPLGGDELTLTVRVGRGARLDLRGVAATVALPGPRDDGSRMTVDVEAEDDAEIVYLPEPTVVTSRARHEAVLSVSLAATAVLHAREVLVLGRSGEQAGHLASTVRASRDGKPLLHQRVVIGDPGVDRSPAGLAGKRVMGSHLVLDNGNPAVVSGDWYSLVPLPRGGSLATVLADDVVTATRHLSDLNRRLMRCP</sequence>
<accession>A0A563EQV2</accession>
<proteinExistence type="inferred from homology"/>
<dbReference type="EMBL" id="VOBR01000014">
    <property type="protein sequence ID" value="TWP50119.1"/>
    <property type="molecule type" value="Genomic_DNA"/>
</dbReference>